<sequence length="540" mass="58223">MSVPDASTAPAAPARGRLRARAAAAGQRFSALARRLVTAGRRLRPAEHGDAPGRDAPAEAATAGGAETRLGRALLAASAFHAGQTGVLPLAEGLDAFAARVLLADAAERTLDVQYYIWRADTSGLLLLQALHRAADRGVRVRLLLDDNNTTGLDDCLAALDAHPRAEVRLFNPFRQRRWRMLGYLVDFARLNRRMHNKSFTVDDQVTIVGGRNVGDEYFDASDETRFVDLDVLAVGAVVPDVTADFERYWACASAHPLSAVVPVAAPGALEALEARTAAVETGPAAQDYVEALLDSPLVADLVAGQLALDWTSAQLLSDDPAKGLGRAAAATLLPRRIAEALRGAERELNLVSPYFVPGRGGVAALASVRAGGARVTVLTNALEATDVVAVHAGYARYRRALLRAGVRLFEMTRRVAPANPRPRRGVGSSASSLHAKTFSIDDRRVFVGSFNFDPRSARLNTEMGLVIDSAPLARRIAALFEEPVPREAYEVRLGRFGGLRWIERGADGTVREHRHEPGSTLRRRCVLWLVSRLPVEHLL</sequence>
<keyword evidence="3" id="KW-1185">Reference proteome</keyword>
<dbReference type="STRING" id="1547922.ISF6_1233"/>
<dbReference type="EC" id="2.7.8.-" evidence="2"/>
<dbReference type="Gene3D" id="3.30.870.10">
    <property type="entry name" value="Endonuclease Chain A"/>
    <property type="match status" value="2"/>
</dbReference>
<proteinExistence type="predicted"/>
<dbReference type="GO" id="GO:0032049">
    <property type="term" value="P:cardiolipin biosynthetic process"/>
    <property type="evidence" value="ECO:0007669"/>
    <property type="project" value="UniProtKB-ARBA"/>
</dbReference>
<evidence type="ECO:0000313" key="3">
    <source>
        <dbReference type="Proteomes" id="UP000037660"/>
    </source>
</evidence>
<reference evidence="3" key="1">
    <citation type="submission" date="2015-07" db="EMBL/GenBank/DDBJ databases">
        <title>Discovery of a poly(ethylene terephthalate assimilation.</title>
        <authorList>
            <person name="Yoshida S."/>
            <person name="Hiraga K."/>
            <person name="Takehana T."/>
            <person name="Taniguchi I."/>
            <person name="Yamaji H."/>
            <person name="Maeda Y."/>
            <person name="Toyohara K."/>
            <person name="Miyamoto K."/>
            <person name="Kimura Y."/>
            <person name="Oda K."/>
        </authorList>
    </citation>
    <scope>NUCLEOTIDE SEQUENCE [LARGE SCALE GENOMIC DNA]</scope>
    <source>
        <strain evidence="3">NBRC 110686 / TISTR 2288 / 201-F6</strain>
    </source>
</reference>
<dbReference type="SUPFAM" id="SSF56024">
    <property type="entry name" value="Phospholipase D/nuclease"/>
    <property type="match status" value="2"/>
</dbReference>
<reference evidence="2 3" key="2">
    <citation type="journal article" date="2016" name="Science">
        <title>A bacterium that degrades and assimilates poly(ethylene terephthalate).</title>
        <authorList>
            <person name="Yoshida S."/>
            <person name="Hiraga K."/>
            <person name="Takehana T."/>
            <person name="Taniguchi I."/>
            <person name="Yamaji H."/>
            <person name="Maeda Y."/>
            <person name="Toyohara K."/>
            <person name="Miyamoto K."/>
            <person name="Kimura Y."/>
            <person name="Oda K."/>
        </authorList>
    </citation>
    <scope>NUCLEOTIDE SEQUENCE [LARGE SCALE GENOMIC DNA]</scope>
    <source>
        <strain evidence="3">NBRC 110686 / TISTR 2288 / 201-F6</strain>
    </source>
</reference>
<dbReference type="AlphaFoldDB" id="A0A0K8NZV4"/>
<dbReference type="InterPro" id="IPR001736">
    <property type="entry name" value="PLipase_D/transphosphatidylase"/>
</dbReference>
<dbReference type="Proteomes" id="UP000037660">
    <property type="component" value="Unassembled WGS sequence"/>
</dbReference>
<keyword evidence="2" id="KW-0808">Transferase</keyword>
<evidence type="ECO:0000259" key="1">
    <source>
        <dbReference type="PROSITE" id="PS50035"/>
    </source>
</evidence>
<dbReference type="RefSeq" id="WP_231638056.1">
    <property type="nucleotide sequence ID" value="NZ_BBYR01000023.1"/>
</dbReference>
<dbReference type="PANTHER" id="PTHR21248:SF12">
    <property type="entry name" value="CARDIOLIPIN SYNTHASE C"/>
    <property type="match status" value="1"/>
</dbReference>
<comment type="caution">
    <text evidence="2">The sequence shown here is derived from an EMBL/GenBank/DDBJ whole genome shotgun (WGS) entry which is preliminary data.</text>
</comment>
<organism evidence="2 3">
    <name type="scientific">Piscinibacter sakaiensis</name>
    <name type="common">Ideonella sakaiensis</name>
    <dbReference type="NCBI Taxonomy" id="1547922"/>
    <lineage>
        <taxon>Bacteria</taxon>
        <taxon>Pseudomonadati</taxon>
        <taxon>Pseudomonadota</taxon>
        <taxon>Betaproteobacteria</taxon>
        <taxon>Burkholderiales</taxon>
        <taxon>Sphaerotilaceae</taxon>
        <taxon>Piscinibacter</taxon>
    </lineage>
</organism>
<dbReference type="PANTHER" id="PTHR21248">
    <property type="entry name" value="CARDIOLIPIN SYNTHASE"/>
    <property type="match status" value="1"/>
</dbReference>
<accession>A0A0K8NZV4</accession>
<gene>
    <name evidence="2" type="ORF">ISF6_1233</name>
</gene>
<dbReference type="PROSITE" id="PS50035">
    <property type="entry name" value="PLD"/>
    <property type="match status" value="2"/>
</dbReference>
<dbReference type="InterPro" id="IPR025202">
    <property type="entry name" value="PLD-like_dom"/>
</dbReference>
<protein>
    <submittedName>
        <fullName evidence="2">Cardiolipin synthetase</fullName>
        <ecNumber evidence="2">2.7.8.-</ecNumber>
    </submittedName>
</protein>
<dbReference type="FunFam" id="3.30.870.10:FF:000024">
    <property type="entry name" value="Cardiolipin synthase C"/>
    <property type="match status" value="1"/>
</dbReference>
<dbReference type="GO" id="GO:0030572">
    <property type="term" value="F:phosphatidyltransferase activity"/>
    <property type="evidence" value="ECO:0007669"/>
    <property type="project" value="UniProtKB-ARBA"/>
</dbReference>
<dbReference type="EMBL" id="BBYR01000023">
    <property type="protein sequence ID" value="GAP35460.1"/>
    <property type="molecule type" value="Genomic_DNA"/>
</dbReference>
<name>A0A0K8NZV4_PISS1</name>
<dbReference type="CDD" id="cd09111">
    <property type="entry name" value="PLDc_ymdC_like_1"/>
    <property type="match status" value="1"/>
</dbReference>
<dbReference type="SMART" id="SM00155">
    <property type="entry name" value="PLDc"/>
    <property type="match status" value="2"/>
</dbReference>
<dbReference type="Pfam" id="PF13091">
    <property type="entry name" value="PLDc_2"/>
    <property type="match status" value="2"/>
</dbReference>
<evidence type="ECO:0000313" key="2">
    <source>
        <dbReference type="EMBL" id="GAP35460.1"/>
    </source>
</evidence>
<feature type="domain" description="PLD phosphodiesterase" evidence="1">
    <location>
        <begin position="191"/>
        <end position="218"/>
    </location>
</feature>
<feature type="domain" description="PLD phosphodiesterase" evidence="1">
    <location>
        <begin position="430"/>
        <end position="457"/>
    </location>
</feature>
<dbReference type="CDD" id="cd09113">
    <property type="entry name" value="PLDc_ymdC_like_2"/>
    <property type="match status" value="1"/>
</dbReference>